<proteinExistence type="predicted"/>
<comment type="caution">
    <text evidence="2">The sequence shown here is derived from an EMBL/GenBank/DDBJ whole genome shotgun (WGS) entry which is preliminary data.</text>
</comment>
<dbReference type="EMBL" id="MWAK01000198">
    <property type="protein sequence ID" value="OPZ91154.1"/>
    <property type="molecule type" value="Genomic_DNA"/>
</dbReference>
<feature type="compositionally biased region" description="Basic and acidic residues" evidence="1">
    <location>
        <begin position="76"/>
        <end position="103"/>
    </location>
</feature>
<sequence>MEFIDLVMIFQAAGWQALGKFPNPANGRSEVNLPAAESAIGLLSILRDKSRGNLTQEEERVLNESIANLQLNYAAEAEKARSRPSEAGPAEKETAPKPSDEGS</sequence>
<reference evidence="2" key="1">
    <citation type="submission" date="2017-02" db="EMBL/GenBank/DDBJ databases">
        <title>Delving into the versatile metabolic prowess of the omnipresent phylum Bacteroidetes.</title>
        <authorList>
            <person name="Nobu M.K."/>
            <person name="Mei R."/>
            <person name="Narihiro T."/>
            <person name="Kuroda K."/>
            <person name="Liu W.-T."/>
        </authorList>
    </citation>
    <scope>NUCLEOTIDE SEQUENCE</scope>
    <source>
        <strain evidence="2">ADurb.Bin417</strain>
    </source>
</reference>
<dbReference type="Pfam" id="PF08899">
    <property type="entry name" value="DUF1844"/>
    <property type="match status" value="1"/>
</dbReference>
<gene>
    <name evidence="2" type="ORF">BWY73_01161</name>
</gene>
<evidence type="ECO:0008006" key="3">
    <source>
        <dbReference type="Google" id="ProtNLM"/>
    </source>
</evidence>
<accession>A0A1V5MD42</accession>
<name>A0A1V5MD42_UNCT6</name>
<evidence type="ECO:0000256" key="1">
    <source>
        <dbReference type="SAM" id="MobiDB-lite"/>
    </source>
</evidence>
<evidence type="ECO:0000313" key="2">
    <source>
        <dbReference type="EMBL" id="OPZ91154.1"/>
    </source>
</evidence>
<protein>
    <recommendedName>
        <fullName evidence="3">DUF1844 domain-containing protein</fullName>
    </recommendedName>
</protein>
<dbReference type="AlphaFoldDB" id="A0A1V5MD42"/>
<organism evidence="2">
    <name type="scientific">candidate division TA06 bacterium ADurb.Bin417</name>
    <dbReference type="NCBI Taxonomy" id="1852828"/>
    <lineage>
        <taxon>Bacteria</taxon>
        <taxon>Bacteria division TA06</taxon>
    </lineage>
</organism>
<dbReference type="InterPro" id="IPR014995">
    <property type="entry name" value="DUF1844"/>
</dbReference>
<dbReference type="Proteomes" id="UP000485484">
    <property type="component" value="Unassembled WGS sequence"/>
</dbReference>
<feature type="region of interest" description="Disordered" evidence="1">
    <location>
        <begin position="75"/>
        <end position="103"/>
    </location>
</feature>